<keyword evidence="4" id="KW-0238">DNA-binding</keyword>
<comment type="caution">
    <text evidence="7">The sequence shown here is derived from an EMBL/GenBank/DDBJ whole genome shotgun (WGS) entry which is preliminary data.</text>
</comment>
<evidence type="ECO:0000313" key="7">
    <source>
        <dbReference type="EMBL" id="GGA05198.1"/>
    </source>
</evidence>
<dbReference type="InterPro" id="IPR004839">
    <property type="entry name" value="Aminotransferase_I/II_large"/>
</dbReference>
<reference evidence="7" key="2">
    <citation type="submission" date="2020-09" db="EMBL/GenBank/DDBJ databases">
        <authorList>
            <person name="Sun Q."/>
            <person name="Zhou Y."/>
        </authorList>
    </citation>
    <scope>NUCLEOTIDE SEQUENCE</scope>
    <source>
        <strain evidence="7">CGMCC 1.15880</strain>
    </source>
</reference>
<dbReference type="SUPFAM" id="SSF46785">
    <property type="entry name" value="Winged helix' DNA-binding domain"/>
    <property type="match status" value="1"/>
</dbReference>
<dbReference type="SMART" id="SM00345">
    <property type="entry name" value="HTH_GNTR"/>
    <property type="match status" value="1"/>
</dbReference>
<reference evidence="7" key="1">
    <citation type="journal article" date="2014" name="Int. J. Syst. Evol. Microbiol.">
        <title>Complete genome sequence of Corynebacterium casei LMG S-19264T (=DSM 44701T), isolated from a smear-ripened cheese.</title>
        <authorList>
            <consortium name="US DOE Joint Genome Institute (JGI-PGF)"/>
            <person name="Walter F."/>
            <person name="Albersmeier A."/>
            <person name="Kalinowski J."/>
            <person name="Ruckert C."/>
        </authorList>
    </citation>
    <scope>NUCLEOTIDE SEQUENCE</scope>
    <source>
        <strain evidence="7">CGMCC 1.15880</strain>
    </source>
</reference>
<dbReference type="GO" id="GO:0030170">
    <property type="term" value="F:pyridoxal phosphate binding"/>
    <property type="evidence" value="ECO:0007669"/>
    <property type="project" value="InterPro"/>
</dbReference>
<dbReference type="Pfam" id="PF00155">
    <property type="entry name" value="Aminotran_1_2"/>
    <property type="match status" value="1"/>
</dbReference>
<proteinExistence type="inferred from homology"/>
<keyword evidence="8" id="KW-1185">Reference proteome</keyword>
<evidence type="ECO:0000256" key="5">
    <source>
        <dbReference type="ARBA" id="ARBA00023163"/>
    </source>
</evidence>
<dbReference type="InterPro" id="IPR015421">
    <property type="entry name" value="PyrdxlP-dep_Trfase_major"/>
</dbReference>
<dbReference type="InterPro" id="IPR000524">
    <property type="entry name" value="Tscrpt_reg_HTH_GntR"/>
</dbReference>
<dbReference type="CDD" id="cd07377">
    <property type="entry name" value="WHTH_GntR"/>
    <property type="match status" value="1"/>
</dbReference>
<evidence type="ECO:0000313" key="8">
    <source>
        <dbReference type="Proteomes" id="UP000628017"/>
    </source>
</evidence>
<gene>
    <name evidence="7" type="ORF">GCM10011498_00840</name>
</gene>
<feature type="domain" description="HTH gntR-type" evidence="6">
    <location>
        <begin position="14"/>
        <end position="82"/>
    </location>
</feature>
<dbReference type="InterPro" id="IPR015424">
    <property type="entry name" value="PyrdxlP-dep_Trfase"/>
</dbReference>
<dbReference type="CDD" id="cd00609">
    <property type="entry name" value="AAT_like"/>
    <property type="match status" value="1"/>
</dbReference>
<dbReference type="InterPro" id="IPR051446">
    <property type="entry name" value="HTH_trans_reg/aminotransferase"/>
</dbReference>
<protein>
    <submittedName>
        <fullName evidence="7">GntR family transcriptional regulator</fullName>
    </submittedName>
</protein>
<dbReference type="SUPFAM" id="SSF53383">
    <property type="entry name" value="PLP-dependent transferases"/>
    <property type="match status" value="1"/>
</dbReference>
<dbReference type="RefSeq" id="WP_188669842.1">
    <property type="nucleotide sequence ID" value="NZ_BMKA01000001.1"/>
</dbReference>
<dbReference type="PANTHER" id="PTHR46577">
    <property type="entry name" value="HTH-TYPE TRANSCRIPTIONAL REGULATORY PROTEIN GABR"/>
    <property type="match status" value="1"/>
</dbReference>
<name>A0A916VMF4_9RHOB</name>
<dbReference type="Proteomes" id="UP000628017">
    <property type="component" value="Unassembled WGS sequence"/>
</dbReference>
<comment type="similarity">
    <text evidence="1">In the C-terminal section; belongs to the class-I pyridoxal-phosphate-dependent aminotransferase family.</text>
</comment>
<evidence type="ECO:0000256" key="3">
    <source>
        <dbReference type="ARBA" id="ARBA00023015"/>
    </source>
</evidence>
<dbReference type="AlphaFoldDB" id="A0A916VMF4"/>
<dbReference type="PROSITE" id="PS50949">
    <property type="entry name" value="HTH_GNTR"/>
    <property type="match status" value="1"/>
</dbReference>
<keyword evidence="3" id="KW-0805">Transcription regulation</keyword>
<sequence>MGTIWPPDLETATGAKYLAVVHALREAIAAGELAPGCKLPTVRDLAWDLKITPGTVARAYRRATDDGLLEASVGRGTYVAQTRNTQRTPPPDSLHLGAAEEIMDLRGTKTPDLGQDGIIRAALTRIATEGTNDLANYPDPDRALGSAKAITAWLAHTGVHADPTDVAITYGAQNAMLIALQTVLAGPAPVIVCDELVFPGLRHAAYMLRAGIVSVERDAEGIIPDDLEQVCRKHGPQVLVSSFAVHSPTTQTTSLKRRVALSRIAAKYDLKIIDDDAFGIAAAELPSMYAIAPERVWHIGALSKSVATGLRIGYLVTPPGQGDAAHATVLSNCYGVSQVICDLAEELVTSGQAAHIRALMLEFIERRARMTANILGHWHLDWSPTVPFVWLNMPSGWRASALQRACEQQNILIRPADEFALFDGKAPNAARITFGAKLSDSEFETALTTIASILETPPSMNMA</sequence>
<dbReference type="GO" id="GO:0003700">
    <property type="term" value="F:DNA-binding transcription factor activity"/>
    <property type="evidence" value="ECO:0007669"/>
    <property type="project" value="InterPro"/>
</dbReference>
<dbReference type="InterPro" id="IPR036388">
    <property type="entry name" value="WH-like_DNA-bd_sf"/>
</dbReference>
<evidence type="ECO:0000256" key="4">
    <source>
        <dbReference type="ARBA" id="ARBA00023125"/>
    </source>
</evidence>
<dbReference type="EMBL" id="BMKA01000001">
    <property type="protein sequence ID" value="GGA05198.1"/>
    <property type="molecule type" value="Genomic_DNA"/>
</dbReference>
<evidence type="ECO:0000256" key="2">
    <source>
        <dbReference type="ARBA" id="ARBA00022898"/>
    </source>
</evidence>
<dbReference type="PANTHER" id="PTHR46577:SF1">
    <property type="entry name" value="HTH-TYPE TRANSCRIPTIONAL REGULATORY PROTEIN GABR"/>
    <property type="match status" value="1"/>
</dbReference>
<organism evidence="7 8">
    <name type="scientific">Neptunicoccus cionae</name>
    <dbReference type="NCBI Taxonomy" id="2035344"/>
    <lineage>
        <taxon>Bacteria</taxon>
        <taxon>Pseudomonadati</taxon>
        <taxon>Pseudomonadota</taxon>
        <taxon>Alphaproteobacteria</taxon>
        <taxon>Rhodobacterales</taxon>
        <taxon>Paracoccaceae</taxon>
        <taxon>Neptunicoccus</taxon>
    </lineage>
</organism>
<keyword evidence="5" id="KW-0804">Transcription</keyword>
<dbReference type="Gene3D" id="1.10.10.10">
    <property type="entry name" value="Winged helix-like DNA-binding domain superfamily/Winged helix DNA-binding domain"/>
    <property type="match status" value="1"/>
</dbReference>
<dbReference type="Pfam" id="PF00392">
    <property type="entry name" value="GntR"/>
    <property type="match status" value="1"/>
</dbReference>
<evidence type="ECO:0000259" key="6">
    <source>
        <dbReference type="PROSITE" id="PS50949"/>
    </source>
</evidence>
<dbReference type="Gene3D" id="3.40.640.10">
    <property type="entry name" value="Type I PLP-dependent aspartate aminotransferase-like (Major domain)"/>
    <property type="match status" value="1"/>
</dbReference>
<dbReference type="InterPro" id="IPR036390">
    <property type="entry name" value="WH_DNA-bd_sf"/>
</dbReference>
<accession>A0A916VMF4</accession>
<dbReference type="GO" id="GO:0003677">
    <property type="term" value="F:DNA binding"/>
    <property type="evidence" value="ECO:0007669"/>
    <property type="project" value="UniProtKB-KW"/>
</dbReference>
<evidence type="ECO:0000256" key="1">
    <source>
        <dbReference type="ARBA" id="ARBA00005384"/>
    </source>
</evidence>
<keyword evidence="2" id="KW-0663">Pyridoxal phosphate</keyword>